<feature type="repeat" description="TPR" evidence="1">
    <location>
        <begin position="219"/>
        <end position="252"/>
    </location>
</feature>
<feature type="repeat" description="TPR" evidence="1">
    <location>
        <begin position="339"/>
        <end position="372"/>
    </location>
</feature>
<evidence type="ECO:0000256" key="1">
    <source>
        <dbReference type="PROSITE-ProRule" id="PRU00339"/>
    </source>
</evidence>
<feature type="repeat" description="TPR" evidence="1">
    <location>
        <begin position="139"/>
        <end position="172"/>
    </location>
</feature>
<dbReference type="SUPFAM" id="SSF48452">
    <property type="entry name" value="TPR-like"/>
    <property type="match status" value="4"/>
</dbReference>
<name>A0A8J7EX02_9CYAN</name>
<accession>A0A8J7EX02</accession>
<dbReference type="InterPro" id="IPR011990">
    <property type="entry name" value="TPR-like_helical_dom_sf"/>
</dbReference>
<dbReference type="InterPro" id="IPR024983">
    <property type="entry name" value="CHAT_dom"/>
</dbReference>
<protein>
    <submittedName>
        <fullName evidence="4">CHAT domain-containing protein</fullName>
    </submittedName>
</protein>
<dbReference type="Pfam" id="PF12770">
    <property type="entry name" value="CHAT"/>
    <property type="match status" value="1"/>
</dbReference>
<evidence type="ECO:0000313" key="4">
    <source>
        <dbReference type="EMBL" id="MBE9211656.1"/>
    </source>
</evidence>
<dbReference type="InterPro" id="IPR019734">
    <property type="entry name" value="TPR_rpt"/>
</dbReference>
<feature type="coiled-coil region" evidence="2">
    <location>
        <begin position="691"/>
        <end position="739"/>
    </location>
</feature>
<gene>
    <name evidence="4" type="ORF">IQ247_02810</name>
</gene>
<dbReference type="AlphaFoldDB" id="A0A8J7EX02"/>
<feature type="repeat" description="TPR" evidence="1">
    <location>
        <begin position="539"/>
        <end position="572"/>
    </location>
</feature>
<dbReference type="EMBL" id="JADEWL010000005">
    <property type="protein sequence ID" value="MBE9211656.1"/>
    <property type="molecule type" value="Genomic_DNA"/>
</dbReference>
<dbReference type="PROSITE" id="PS50005">
    <property type="entry name" value="TPR"/>
    <property type="match status" value="12"/>
</dbReference>
<feature type="repeat" description="TPR" evidence="1">
    <location>
        <begin position="179"/>
        <end position="212"/>
    </location>
</feature>
<evidence type="ECO:0000259" key="3">
    <source>
        <dbReference type="Pfam" id="PF12770"/>
    </source>
</evidence>
<evidence type="ECO:0000313" key="5">
    <source>
        <dbReference type="Proteomes" id="UP000620559"/>
    </source>
</evidence>
<comment type="caution">
    <text evidence="4">The sequence shown here is derived from an EMBL/GenBank/DDBJ whole genome shotgun (WGS) entry which is preliminary data.</text>
</comment>
<reference evidence="4" key="1">
    <citation type="submission" date="2020-10" db="EMBL/GenBank/DDBJ databases">
        <authorList>
            <person name="Castelo-Branco R."/>
            <person name="Eusebio N."/>
            <person name="Adriana R."/>
            <person name="Vieira A."/>
            <person name="Brugerolle De Fraissinette N."/>
            <person name="Rezende De Castro R."/>
            <person name="Schneider M.P."/>
            <person name="Vasconcelos V."/>
            <person name="Leao P.N."/>
        </authorList>
    </citation>
    <scope>NUCLEOTIDE SEQUENCE</scope>
    <source>
        <strain evidence="4">LEGE 06105</strain>
    </source>
</reference>
<dbReference type="PANTHER" id="PTHR10098:SF108">
    <property type="entry name" value="TETRATRICOPEPTIDE REPEAT PROTEIN 28"/>
    <property type="match status" value="1"/>
</dbReference>
<dbReference type="RefSeq" id="WP_193916823.1">
    <property type="nucleotide sequence ID" value="NZ_JADEWL010000005.1"/>
</dbReference>
<dbReference type="PROSITE" id="PS50293">
    <property type="entry name" value="TPR_REGION"/>
    <property type="match status" value="3"/>
</dbReference>
<feature type="domain" description="CHAT" evidence="3">
    <location>
        <begin position="826"/>
        <end position="1191"/>
    </location>
</feature>
<feature type="repeat" description="TPR" evidence="1">
    <location>
        <begin position="459"/>
        <end position="492"/>
    </location>
</feature>
<sequence>MSKKHHDVRVLTHRAFTVFLTVFLISDVGRVYASRNLEIIAQQGETQPDVTRAEAVKLTEEGLELFNKQGGKESLLAARKKLEAALVLWQKLGDKTGQAVTLLSIGVVYDNLGEKQKALQYYNQALPLLGAVGNRRGEATTLSNIGVVYSSLGEKQKALQFYNQALPLYRAVEDRGGEATTLNNIGLVYDDLGEKQKALQFYNQALPLYRAVVNRRGEATTLNNIGSVYSDLGEKQKALQYFNQALPLYRAVVNRRGEATTLNNIGSVYSDLGEKQKALQFYNQALPLRRAVADKGGEATTLNNIGGVYDDLGEKQKALQFYNQALPLRRAVGDRGGEATTLNNIGGVYDDLGEKQKALQFYNQALPLRRAVGDKGGEATTLNNIGLVYSDLGEKQKALEFYNQALPLYRAVGDRNGEATTLNNIGKVYSDLGEKQKALQFYNQALSLDRAVGDRGGEATTLNNIGGVYDDLGEKQKALQSYNQALPLRRAVGDRGGEATTLNNIGQVYHALGEKQKALQFYNRALPILRAVGNRGMEATTLNNIGGVYSNLEEKQKALQSYNQALPLRRAVGDRGGEAITLNNLAYLEHKQGNLQASLKHIESAIAIIEDLRSTYTNQDLKTTYFSTVQDYYRGYINILMDLHKKNPSQGYDTIALHISERSRARGLIELLAQANAEISKNVDPKFIAEEKELQLKRQAQEKILAQLINQSQPPKDSIQQTETEIQNIINQQKQLKAKIRAQNPERDKITNPEPLKLPEIQQQLDKDTVLLQYSLGKERSYLWLVTPNSLDTYELPKGEEIEKIAKQFHKNLGHQKTGNLALSNAQKLSKIILKPVKDKITGKRLVIVADGVLQQIPFAALADPNNSKNSTSTSTQTDTNYQPLMLNHEIVNLPSASTIAIQREKIAKRKIAPKKIAILADPVYSSNDQRVTGKEETIGPELREKIAKRKIAPKKIAILADPVYSSNDQRVTGKEETISPELDLERSALKRSAKSLNRTGWNRLPNTEIEAQEILKLVPSTDTLQAFSFDVNYNLATSKNLNQYQILHFATHGFVNPDQPELSGIILSLVNQDGQQVPGYLRLADLFEQDYPAELIVLSACETGLGKNVSGEGLVGLTRGLMYAGAARVALSLWQVDDKGTSVLMQEFYKQMLQENKTPSEALRAAQRKLWSNPDWRSPHYWAAFTLQGEWK</sequence>
<feature type="repeat" description="TPR" evidence="1">
    <location>
        <begin position="419"/>
        <end position="452"/>
    </location>
</feature>
<feature type="repeat" description="TPR" evidence="1">
    <location>
        <begin position="259"/>
        <end position="292"/>
    </location>
</feature>
<dbReference type="Proteomes" id="UP000620559">
    <property type="component" value="Unassembled WGS sequence"/>
</dbReference>
<dbReference type="Pfam" id="PF13424">
    <property type="entry name" value="TPR_12"/>
    <property type="match status" value="7"/>
</dbReference>
<feature type="repeat" description="TPR" evidence="1">
    <location>
        <begin position="379"/>
        <end position="412"/>
    </location>
</feature>
<feature type="repeat" description="TPR" evidence="1">
    <location>
        <begin position="299"/>
        <end position="332"/>
    </location>
</feature>
<dbReference type="Gene3D" id="1.25.40.10">
    <property type="entry name" value="Tetratricopeptide repeat domain"/>
    <property type="match status" value="3"/>
</dbReference>
<feature type="repeat" description="TPR" evidence="1">
    <location>
        <begin position="499"/>
        <end position="532"/>
    </location>
</feature>
<organism evidence="4 5">
    <name type="scientific">Plectonema cf. radiosum LEGE 06105</name>
    <dbReference type="NCBI Taxonomy" id="945769"/>
    <lineage>
        <taxon>Bacteria</taxon>
        <taxon>Bacillati</taxon>
        <taxon>Cyanobacteriota</taxon>
        <taxon>Cyanophyceae</taxon>
        <taxon>Oscillatoriophycideae</taxon>
        <taxon>Oscillatoriales</taxon>
        <taxon>Microcoleaceae</taxon>
        <taxon>Plectonema</taxon>
    </lineage>
</organism>
<proteinExistence type="predicted"/>
<keyword evidence="2" id="KW-0175">Coiled coil</keyword>
<keyword evidence="1" id="KW-0802">TPR repeat</keyword>
<dbReference type="SMART" id="SM00028">
    <property type="entry name" value="TPR"/>
    <property type="match status" value="13"/>
</dbReference>
<keyword evidence="5" id="KW-1185">Reference proteome</keyword>
<evidence type="ECO:0000256" key="2">
    <source>
        <dbReference type="SAM" id="Coils"/>
    </source>
</evidence>
<dbReference type="PANTHER" id="PTHR10098">
    <property type="entry name" value="RAPSYN-RELATED"/>
    <property type="match status" value="1"/>
</dbReference>
<feature type="repeat" description="TPR" evidence="1">
    <location>
        <begin position="99"/>
        <end position="132"/>
    </location>
</feature>